<evidence type="ECO:0000259" key="6">
    <source>
        <dbReference type="Pfam" id="PF25062"/>
    </source>
</evidence>
<dbReference type="EMBL" id="OU895878">
    <property type="protein sequence ID" value="CAG9804782.1"/>
    <property type="molecule type" value="Genomic_DNA"/>
</dbReference>
<evidence type="ECO:0000256" key="2">
    <source>
        <dbReference type="ARBA" id="ARBA00022737"/>
    </source>
</evidence>
<evidence type="ECO:0000256" key="1">
    <source>
        <dbReference type="ARBA" id="ARBA00010935"/>
    </source>
</evidence>
<keyword evidence="3 4" id="KW-0802">TPR repeat</keyword>
<feature type="repeat" description="TPR" evidence="4">
    <location>
        <begin position="740"/>
        <end position="773"/>
    </location>
</feature>
<protein>
    <submittedName>
        <fullName evidence="10">Uncharacterized protein</fullName>
    </submittedName>
</protein>
<comment type="similarity">
    <text evidence="1">Belongs to the TTC21 family.</text>
</comment>
<dbReference type="InterPro" id="IPR019734">
    <property type="entry name" value="TPR_rpt"/>
</dbReference>
<evidence type="ECO:0000313" key="11">
    <source>
        <dbReference type="Proteomes" id="UP001153620"/>
    </source>
</evidence>
<evidence type="ECO:0000313" key="10">
    <source>
        <dbReference type="EMBL" id="CAG9804782.1"/>
    </source>
</evidence>
<dbReference type="Pfam" id="PF25060">
    <property type="entry name" value="ARM_TT21_2nd"/>
    <property type="match status" value="1"/>
</dbReference>
<evidence type="ECO:0000259" key="7">
    <source>
        <dbReference type="Pfam" id="PF25063"/>
    </source>
</evidence>
<organism evidence="10 11">
    <name type="scientific">Chironomus riparius</name>
    <dbReference type="NCBI Taxonomy" id="315576"/>
    <lineage>
        <taxon>Eukaryota</taxon>
        <taxon>Metazoa</taxon>
        <taxon>Ecdysozoa</taxon>
        <taxon>Arthropoda</taxon>
        <taxon>Hexapoda</taxon>
        <taxon>Insecta</taxon>
        <taxon>Pterygota</taxon>
        <taxon>Neoptera</taxon>
        <taxon>Endopterygota</taxon>
        <taxon>Diptera</taxon>
        <taxon>Nematocera</taxon>
        <taxon>Chironomoidea</taxon>
        <taxon>Chironomidae</taxon>
        <taxon>Chironominae</taxon>
        <taxon>Chironomus</taxon>
    </lineage>
</organism>
<gene>
    <name evidence="10" type="ORF">CHIRRI_LOCUS7661</name>
</gene>
<proteinExistence type="inferred from homology"/>
<feature type="domain" description="Tetratricopeptide repeat protein 21A/21B fourth ARM" evidence="9">
    <location>
        <begin position="776"/>
        <end position="931"/>
    </location>
</feature>
<dbReference type="InterPro" id="IPR056832">
    <property type="entry name" value="ARM_TT21_2nd"/>
</dbReference>
<dbReference type="Gene3D" id="1.25.40.10">
    <property type="entry name" value="Tetratricopeptide repeat domain"/>
    <property type="match status" value="6"/>
</dbReference>
<sequence>MNIEQLKCIEMDEKDYKSLILIAGLDKFYNTMNTLCVEAISKFGSSNFRFLNGISLILGNRLQEGIRELNNLVNDLDVGIGSILALIYGHKKSTMVDKDAVANLEQKIKEERKRINANSAYFASLFLFLCGKYDKAKEYAEKTIKFHSDHTDSLVLKGYCLLQMNQKNRVTLELFERATNISESICATLGQVRYHQQNNDFEKAISILNRLSVKYPQLNMPLVEKMKTYLASWDYEQAFETAYRILNIEPQNIEALRIKTIVMLCRDGKVEESSEVLNTLYKALEKLEPSNSEIYYEIAQLFSRCCGRNIKILAETYRFAEKSNILAPTNSNYLTELGFECILLKQVKNAVKFFRNATKIDDNSIQALCGLTMCQLLDSGYSTQVSQQIEFLSEIQGNNNKSPLLLLLSAKISPDKPKHAISFLVEASEIHFKNLKTLSFGCEYLRIFDPDFLLQLCKELLQYCPIQQSITMKSSMPRESLHISLKNSMNILEAIVKAVPGSCEALYLLARVQFLSGETGSSAMSLQKILQEIDPTFTPAHLLIAQIHIQQNNHQRASQSLEICLSHDFKIRDNPLYHLICGIVQKSQQKYEDCLKSFKMAMTLCGYYNISNADDTSNKSKNNPDKSSLGLADLVSLFLEMINTYILMNETTEASKLMQFAMKEFENTPEAGRVVIANADLYLSQGNVSKSLELLSNIKSGQTYYLQAKTKMAHIYLVNKKDRLSFAQCFKELVHNNPGPDSFIMLGDAYMSIQEPDEAVEAYRQAVLQDPNDPSLAAKLGRAYVKTHQYKKAILYYKDAIMAPENYQLKLDLAELYLKLKQFTNAEQIILEDIETNQRHDDDLGKLQTRTKLLLLLARVREKSGNINSSLSTLKEARDNQHRIQHRLSLDQNANVREQHKILSKICALMAEQSIMIRDTDQAILHYKEAIRYSPQETTQQAALAKLFMQLNRMQECQSMCAVILDNDPSNETAQIMMADLSFRKIDFENAAYHFSQLILNKPTYWTALARLIEVMRRSGCLTDVSTFMERAEESAESQMDAGLNYCKGLYDWYTCNPNAALRFFNNCRRDSEWGKQGVFNMIEICLNPDNDLPSELEINETPEDIDINNSRQIALKTAERLLKELKPKTYNSLDNEALNHKLLENFLLLATRQKANIEKALNNFNSIASQDEFKDNIGVIYGMAACYVMLKQGQRAKNQLKRISKNLWTFEDAEYLERSWLLLADIYIQASKYDIASDLLQKVLKHNKSCSKAYELCGSIAEKEQSYKSAAMHYDQAWKFSGKQRPGIAHKLAYNNMKSKRYADAIDVCQQVLKIFPDYTTVRDIFEKCRNNLKA</sequence>
<dbReference type="Pfam" id="PF25064">
    <property type="entry name" value="ARM_TT21_5th"/>
    <property type="match status" value="1"/>
</dbReference>
<evidence type="ECO:0000259" key="8">
    <source>
        <dbReference type="Pfam" id="PF25064"/>
    </source>
</evidence>
<keyword evidence="11" id="KW-1185">Reference proteome</keyword>
<dbReference type="GO" id="GO:0030991">
    <property type="term" value="C:intraciliary transport particle A"/>
    <property type="evidence" value="ECO:0007669"/>
    <property type="project" value="TreeGrafter"/>
</dbReference>
<dbReference type="InterPro" id="IPR056836">
    <property type="entry name" value="ARM_TT21_4th"/>
</dbReference>
<dbReference type="PROSITE" id="PS50005">
    <property type="entry name" value="TPR"/>
    <property type="match status" value="2"/>
</dbReference>
<name>A0A9N9RTU9_9DIPT</name>
<evidence type="ECO:0000256" key="3">
    <source>
        <dbReference type="ARBA" id="ARBA00022803"/>
    </source>
</evidence>
<dbReference type="InterPro" id="IPR056835">
    <property type="entry name" value="ARM_TT21_5th"/>
</dbReference>
<dbReference type="InterPro" id="IPR011990">
    <property type="entry name" value="TPR-like_helical_dom_sf"/>
</dbReference>
<dbReference type="SUPFAM" id="SSF48452">
    <property type="entry name" value="TPR-like"/>
    <property type="match status" value="5"/>
</dbReference>
<evidence type="ECO:0000259" key="5">
    <source>
        <dbReference type="Pfam" id="PF25060"/>
    </source>
</evidence>
<dbReference type="InterPro" id="IPR040364">
    <property type="entry name" value="TTC21A/TTC21B"/>
</dbReference>
<dbReference type="GO" id="GO:0005929">
    <property type="term" value="C:cilium"/>
    <property type="evidence" value="ECO:0007669"/>
    <property type="project" value="GOC"/>
</dbReference>
<dbReference type="Pfam" id="PF25063">
    <property type="entry name" value="ARM_TT21_C"/>
    <property type="match status" value="1"/>
</dbReference>
<dbReference type="Pfam" id="PF25058">
    <property type="entry name" value="ARM_TT21"/>
    <property type="match status" value="1"/>
</dbReference>
<dbReference type="Pfam" id="PF25068">
    <property type="entry name" value="ARM_TT21_4th"/>
    <property type="match status" value="1"/>
</dbReference>
<dbReference type="InterPro" id="IPR056834">
    <property type="entry name" value="ARM_TT21_C"/>
</dbReference>
<dbReference type="GO" id="GO:0035721">
    <property type="term" value="P:intraciliary retrograde transport"/>
    <property type="evidence" value="ECO:0007669"/>
    <property type="project" value="TreeGrafter"/>
</dbReference>
<evidence type="ECO:0000256" key="4">
    <source>
        <dbReference type="PROSITE-ProRule" id="PRU00339"/>
    </source>
</evidence>
<evidence type="ECO:0000259" key="9">
    <source>
        <dbReference type="Pfam" id="PF25068"/>
    </source>
</evidence>
<reference evidence="10" key="2">
    <citation type="submission" date="2022-10" db="EMBL/GenBank/DDBJ databases">
        <authorList>
            <consortium name="ENA_rothamsted_submissions"/>
            <consortium name="culmorum"/>
            <person name="King R."/>
        </authorList>
    </citation>
    <scope>NUCLEOTIDE SEQUENCE</scope>
</reference>
<dbReference type="InterPro" id="IPR056833">
    <property type="entry name" value="ARM_TT21_N"/>
</dbReference>
<accession>A0A9N9RTU9</accession>
<keyword evidence="2" id="KW-0677">Repeat</keyword>
<dbReference type="Pfam" id="PF25062">
    <property type="entry name" value="ARM_TT21_N"/>
    <property type="match status" value="1"/>
</dbReference>
<dbReference type="PANTHER" id="PTHR14699:SF0">
    <property type="entry name" value="TETRATRICOPEPTIDE REPEAT PROTEIN 21 HOMOLOG"/>
    <property type="match status" value="1"/>
</dbReference>
<dbReference type="PANTHER" id="PTHR14699">
    <property type="entry name" value="STI2 PROTEIN-RELATED"/>
    <property type="match status" value="1"/>
</dbReference>
<dbReference type="GO" id="GO:0061512">
    <property type="term" value="P:protein localization to cilium"/>
    <property type="evidence" value="ECO:0007669"/>
    <property type="project" value="TreeGrafter"/>
</dbReference>
<feature type="domain" description="Tetratricopeptide repeat protein 21A/21B C-terminal ARM" evidence="7">
    <location>
        <begin position="1118"/>
        <end position="1331"/>
    </location>
</feature>
<reference evidence="10" key="1">
    <citation type="submission" date="2022-01" db="EMBL/GenBank/DDBJ databases">
        <authorList>
            <person name="King R."/>
        </authorList>
    </citation>
    <scope>NUCLEOTIDE SEQUENCE</scope>
</reference>
<dbReference type="SMART" id="SM00028">
    <property type="entry name" value="TPR"/>
    <property type="match status" value="13"/>
</dbReference>
<feature type="domain" description="Tetratricopeptide repeat protein 21A/21B N-terminal ARM repeat" evidence="6">
    <location>
        <begin position="26"/>
        <end position="238"/>
    </location>
</feature>
<feature type="domain" description="Tetratricopeptide repeat protein 21A/21B fifth ARM repeats" evidence="8">
    <location>
        <begin position="972"/>
        <end position="1087"/>
    </location>
</feature>
<dbReference type="OrthoDB" id="10259630at2759"/>
<feature type="repeat" description="TPR" evidence="4">
    <location>
        <begin position="774"/>
        <end position="807"/>
    </location>
</feature>
<dbReference type="FunFam" id="1.25.40.10:FF:000197">
    <property type="entry name" value="Tetratricopeptide repeat domain 21B"/>
    <property type="match status" value="1"/>
</dbReference>
<dbReference type="Proteomes" id="UP001153620">
    <property type="component" value="Chromosome 2"/>
</dbReference>
<dbReference type="FunFam" id="1.25.40.10:FF:000219">
    <property type="entry name" value="Tetratricopeptide repeat domain 21B"/>
    <property type="match status" value="1"/>
</dbReference>
<dbReference type="Pfam" id="PF13181">
    <property type="entry name" value="TPR_8"/>
    <property type="match status" value="1"/>
</dbReference>
<feature type="domain" description="Tetratricopeptide repeat protein 21A/21B second ARM" evidence="5">
    <location>
        <begin position="276"/>
        <end position="552"/>
    </location>
</feature>